<evidence type="ECO:0000313" key="3">
    <source>
        <dbReference type="EMBL" id="OJD09986.1"/>
    </source>
</evidence>
<dbReference type="InterPro" id="IPR036770">
    <property type="entry name" value="Ankyrin_rpt-contain_sf"/>
</dbReference>
<dbReference type="GO" id="GO:0005634">
    <property type="term" value="C:nucleus"/>
    <property type="evidence" value="ECO:0007669"/>
    <property type="project" value="TreeGrafter"/>
</dbReference>
<evidence type="ECO:0000256" key="2">
    <source>
        <dbReference type="ARBA" id="ARBA00023043"/>
    </source>
</evidence>
<dbReference type="PANTHER" id="PTHR24201:SF16">
    <property type="entry name" value="ANKYRIN-1-LIKE-RELATED"/>
    <property type="match status" value="1"/>
</dbReference>
<dbReference type="PANTHER" id="PTHR24201">
    <property type="entry name" value="ANK_REP_REGION DOMAIN-CONTAINING PROTEIN"/>
    <property type="match status" value="1"/>
</dbReference>
<evidence type="ECO:0000256" key="1">
    <source>
        <dbReference type="ARBA" id="ARBA00022737"/>
    </source>
</evidence>
<dbReference type="SMART" id="SM00248">
    <property type="entry name" value="ANK"/>
    <property type="match status" value="2"/>
</dbReference>
<keyword evidence="1" id="KW-0677">Repeat</keyword>
<dbReference type="Pfam" id="PF12796">
    <property type="entry name" value="Ank_2"/>
    <property type="match status" value="1"/>
</dbReference>
<dbReference type="EMBL" id="LGTZ01003206">
    <property type="protein sequence ID" value="OJD09986.1"/>
    <property type="molecule type" value="Genomic_DNA"/>
</dbReference>
<dbReference type="InterPro" id="IPR002110">
    <property type="entry name" value="Ankyrin_rpt"/>
</dbReference>
<dbReference type="InterPro" id="IPR050776">
    <property type="entry name" value="Ank_Repeat/CDKN_Inhibitor"/>
</dbReference>
<dbReference type="STRING" id="1658174.A0A1J9P2B7"/>
<dbReference type="OrthoDB" id="341259at2759"/>
<accession>A0A1J9P2B7</accession>
<organism evidence="3 4">
    <name type="scientific">Blastomyces percursus</name>
    <dbReference type="NCBI Taxonomy" id="1658174"/>
    <lineage>
        <taxon>Eukaryota</taxon>
        <taxon>Fungi</taxon>
        <taxon>Dikarya</taxon>
        <taxon>Ascomycota</taxon>
        <taxon>Pezizomycotina</taxon>
        <taxon>Eurotiomycetes</taxon>
        <taxon>Eurotiomycetidae</taxon>
        <taxon>Onygenales</taxon>
        <taxon>Ajellomycetaceae</taxon>
        <taxon>Blastomyces</taxon>
    </lineage>
</organism>
<dbReference type="VEuPathDB" id="FungiDB:ACJ73_09987"/>
<proteinExistence type="predicted"/>
<sequence>MIDLLLKWEANPNLKAPDGSIPLTEAASTRSETLARMLLEKTKKVDSEDKNGHTPFVWASKKHHLEVMKLLTSDAKMMHALLMVGANHNALDHVGISARARMEWMKLANSQRGGK</sequence>
<gene>
    <name evidence="3" type="ORF">ACJ73_09987</name>
</gene>
<evidence type="ECO:0000313" key="4">
    <source>
        <dbReference type="Proteomes" id="UP000242791"/>
    </source>
</evidence>
<dbReference type="Gene3D" id="1.25.40.20">
    <property type="entry name" value="Ankyrin repeat-containing domain"/>
    <property type="match status" value="1"/>
</dbReference>
<name>A0A1J9P2B7_9EURO</name>
<protein>
    <submittedName>
        <fullName evidence="3">Uncharacterized protein</fullName>
    </submittedName>
</protein>
<dbReference type="AlphaFoldDB" id="A0A1J9P2B7"/>
<dbReference type="SUPFAM" id="SSF48403">
    <property type="entry name" value="Ankyrin repeat"/>
    <property type="match status" value="1"/>
</dbReference>
<reference evidence="3 4" key="1">
    <citation type="submission" date="2015-08" db="EMBL/GenBank/DDBJ databases">
        <title>Emmonsia species relationships and genome sequence.</title>
        <authorList>
            <person name="Cuomo C.A."/>
            <person name="Schwartz I.S."/>
            <person name="Kenyon C."/>
            <person name="De Hoog G.S."/>
            <person name="Govender N.P."/>
            <person name="Botha A."/>
            <person name="Moreno L."/>
            <person name="De Vries M."/>
            <person name="Munoz J.F."/>
            <person name="Stielow J.B."/>
        </authorList>
    </citation>
    <scope>NUCLEOTIDE SEQUENCE [LARGE SCALE GENOMIC DNA]</scope>
    <source>
        <strain evidence="3 4">EI222</strain>
    </source>
</reference>
<dbReference type="Proteomes" id="UP000242791">
    <property type="component" value="Unassembled WGS sequence"/>
</dbReference>
<keyword evidence="4" id="KW-1185">Reference proteome</keyword>
<comment type="caution">
    <text evidence="3">The sequence shown here is derived from an EMBL/GenBank/DDBJ whole genome shotgun (WGS) entry which is preliminary data.</text>
</comment>
<keyword evidence="2" id="KW-0040">ANK repeat</keyword>